<dbReference type="PANTHER" id="PTHR14859:SF15">
    <property type="entry name" value="ENDONUCLEASE_EXONUCLEASE_PHOSPHATASE DOMAIN-CONTAINING PROTEIN"/>
    <property type="match status" value="1"/>
</dbReference>
<reference evidence="1" key="2">
    <citation type="journal article" date="2021" name="Microbiome">
        <title>Successional dynamics and alternative stable states in a saline activated sludge microbial community over 9 years.</title>
        <authorList>
            <person name="Wang Y."/>
            <person name="Ye J."/>
            <person name="Ju F."/>
            <person name="Liu L."/>
            <person name="Boyd J.A."/>
            <person name="Deng Y."/>
            <person name="Parks D.H."/>
            <person name="Jiang X."/>
            <person name="Yin X."/>
            <person name="Woodcroft B.J."/>
            <person name="Tyson G.W."/>
            <person name="Hugenholtz P."/>
            <person name="Polz M.F."/>
            <person name="Zhang T."/>
        </authorList>
    </citation>
    <scope>NUCLEOTIDE SEQUENCE</scope>
    <source>
        <strain evidence="1">HKST-UBA01</strain>
    </source>
</reference>
<dbReference type="GO" id="GO:0016020">
    <property type="term" value="C:membrane"/>
    <property type="evidence" value="ECO:0007669"/>
    <property type="project" value="GOC"/>
</dbReference>
<protein>
    <recommendedName>
        <fullName evidence="3">Endonuclease/exonuclease/phosphatase family protein</fullName>
    </recommendedName>
</protein>
<evidence type="ECO:0000313" key="2">
    <source>
        <dbReference type="Proteomes" id="UP000697710"/>
    </source>
</evidence>
<dbReference type="GO" id="GO:0006506">
    <property type="term" value="P:GPI anchor biosynthetic process"/>
    <property type="evidence" value="ECO:0007669"/>
    <property type="project" value="TreeGrafter"/>
</dbReference>
<dbReference type="Proteomes" id="UP000697710">
    <property type="component" value="Unassembled WGS sequence"/>
</dbReference>
<feature type="non-terminal residue" evidence="1">
    <location>
        <position position="248"/>
    </location>
</feature>
<organism evidence="1 2">
    <name type="scientific">Eiseniibacteriota bacterium</name>
    <dbReference type="NCBI Taxonomy" id="2212470"/>
    <lineage>
        <taxon>Bacteria</taxon>
        <taxon>Candidatus Eiseniibacteriota</taxon>
    </lineage>
</organism>
<name>A0A956RP31_UNCEI</name>
<accession>A0A956RP31</accession>
<dbReference type="EMBL" id="JAGQHR010000222">
    <property type="protein sequence ID" value="MCA9727723.1"/>
    <property type="molecule type" value="Genomic_DNA"/>
</dbReference>
<reference evidence="1" key="1">
    <citation type="submission" date="2020-04" db="EMBL/GenBank/DDBJ databases">
        <authorList>
            <person name="Zhang T."/>
        </authorList>
    </citation>
    <scope>NUCLEOTIDE SEQUENCE</scope>
    <source>
        <strain evidence="1">HKST-UBA01</strain>
    </source>
</reference>
<dbReference type="PANTHER" id="PTHR14859">
    <property type="entry name" value="CALCOFLUOR WHITE HYPERSENSITIVE PROTEIN PRECURSOR"/>
    <property type="match status" value="1"/>
</dbReference>
<dbReference type="InterPro" id="IPR051916">
    <property type="entry name" value="GPI-anchor_lipid_remodeler"/>
</dbReference>
<sequence length="248" mass="27369">MSADELTAEVAPGIAYRAFVEAASSCRTEAEFRASRFFRENGEALESVLSKPQIEAHPATRPSGRDDDRLRVVHWNIEKGKELPLIIRRLTTDPVLRAADLYCLNEVDVGMARSGGNAHVARVLAEALGCHSVFVPSYLECTKGPGAEAEAPGENRRGWHGLAILSRIPIESARVVALPHCFDYFDFFEKRFGRRQGLVARIRWQGAPLEVVTTHLEVRNTPACRARQMEALLQGIGAEEPVARVLTG</sequence>
<proteinExistence type="predicted"/>
<comment type="caution">
    <text evidence="1">The sequence shown here is derived from an EMBL/GenBank/DDBJ whole genome shotgun (WGS) entry which is preliminary data.</text>
</comment>
<evidence type="ECO:0000313" key="1">
    <source>
        <dbReference type="EMBL" id="MCA9727723.1"/>
    </source>
</evidence>
<dbReference type="InterPro" id="IPR036691">
    <property type="entry name" value="Endo/exonu/phosph_ase_sf"/>
</dbReference>
<evidence type="ECO:0008006" key="3">
    <source>
        <dbReference type="Google" id="ProtNLM"/>
    </source>
</evidence>
<dbReference type="SUPFAM" id="SSF56219">
    <property type="entry name" value="DNase I-like"/>
    <property type="match status" value="1"/>
</dbReference>
<dbReference type="AlphaFoldDB" id="A0A956RP31"/>
<gene>
    <name evidence="1" type="ORF">KC729_08565</name>
</gene>
<dbReference type="Gene3D" id="3.60.10.10">
    <property type="entry name" value="Endonuclease/exonuclease/phosphatase"/>
    <property type="match status" value="1"/>
</dbReference>